<sequence length="289" mass="32027">MKKLSVLLCIVTLGVFIMAHTATAQTSFSIPPKSYPTEVPFKCDAGVDRYWHVTSVTCTGRANGGYKFLIKGTAQKASRSLSIDLFYLMPGNRLMNAGAYFFPSIEEGKPFSFEIVSAFSGYAPSKFNGFLISSEVLQKSLLREQEEKESTSNDTSTRRFGMPTTNKTEPEQEPEKPKASPNKVYLSTDDAIEQLPEFPGGMQAFMSHISKSIRYPWICKEQKIQGNVLVGFVVEKDGSVSNVTALKKVHANLNTEAIRVVKSSPKWKPGLVEGQPARVQMAVYVNFKL</sequence>
<feature type="domain" description="TonB C-terminal" evidence="12">
    <location>
        <begin position="200"/>
        <end position="289"/>
    </location>
</feature>
<keyword evidence="3" id="KW-0813">Transport</keyword>
<dbReference type="GO" id="GO:0055085">
    <property type="term" value="P:transmembrane transport"/>
    <property type="evidence" value="ECO:0007669"/>
    <property type="project" value="InterPro"/>
</dbReference>
<dbReference type="InterPro" id="IPR051045">
    <property type="entry name" value="TonB-dependent_transducer"/>
</dbReference>
<dbReference type="InterPro" id="IPR006260">
    <property type="entry name" value="TonB/TolA_C"/>
</dbReference>
<dbReference type="GO" id="GO:0015031">
    <property type="term" value="P:protein transport"/>
    <property type="evidence" value="ECO:0007669"/>
    <property type="project" value="UniProtKB-KW"/>
</dbReference>
<proteinExistence type="inferred from homology"/>
<dbReference type="OrthoDB" id="9814002at2"/>
<dbReference type="Pfam" id="PF03544">
    <property type="entry name" value="TonB_C"/>
    <property type="match status" value="1"/>
</dbReference>
<evidence type="ECO:0000259" key="12">
    <source>
        <dbReference type="PROSITE" id="PS52015"/>
    </source>
</evidence>
<dbReference type="PANTHER" id="PTHR33446:SF2">
    <property type="entry name" value="PROTEIN TONB"/>
    <property type="match status" value="1"/>
</dbReference>
<keyword evidence="6" id="KW-0812">Transmembrane</keyword>
<feature type="chain" id="PRO_5018669095" evidence="11">
    <location>
        <begin position="25"/>
        <end position="289"/>
    </location>
</feature>
<evidence type="ECO:0000256" key="9">
    <source>
        <dbReference type="ARBA" id="ARBA00023136"/>
    </source>
</evidence>
<keyword evidence="14" id="KW-1185">Reference proteome</keyword>
<reference evidence="13 14" key="1">
    <citation type="submission" date="2018-08" db="EMBL/GenBank/DDBJ databases">
        <title>A genome reference for cultivated species of the human gut microbiota.</title>
        <authorList>
            <person name="Zou Y."/>
            <person name="Xue W."/>
            <person name="Luo G."/>
        </authorList>
    </citation>
    <scope>NUCLEOTIDE SEQUENCE [LARGE SCALE GENOMIC DNA]</scope>
    <source>
        <strain evidence="13 14">AF42-9</strain>
    </source>
</reference>
<comment type="caution">
    <text evidence="13">The sequence shown here is derived from an EMBL/GenBank/DDBJ whole genome shotgun (WGS) entry which is preliminary data.</text>
</comment>
<evidence type="ECO:0000256" key="11">
    <source>
        <dbReference type="SAM" id="SignalP"/>
    </source>
</evidence>
<evidence type="ECO:0000256" key="4">
    <source>
        <dbReference type="ARBA" id="ARBA00022475"/>
    </source>
</evidence>
<gene>
    <name evidence="13" type="ORF">DW060_01795</name>
</gene>
<evidence type="ECO:0000313" key="14">
    <source>
        <dbReference type="Proteomes" id="UP000286598"/>
    </source>
</evidence>
<dbReference type="GO" id="GO:0031992">
    <property type="term" value="F:energy transducer activity"/>
    <property type="evidence" value="ECO:0007669"/>
    <property type="project" value="TreeGrafter"/>
</dbReference>
<dbReference type="InterPro" id="IPR037682">
    <property type="entry name" value="TonB_C"/>
</dbReference>
<dbReference type="AlphaFoldDB" id="A0A3R6I3Y4"/>
<evidence type="ECO:0000256" key="10">
    <source>
        <dbReference type="SAM" id="MobiDB-lite"/>
    </source>
</evidence>
<comment type="subcellular location">
    <subcellularLocation>
        <location evidence="1">Cell inner membrane</location>
        <topology evidence="1">Single-pass membrane protein</topology>
        <orientation evidence="1">Periplasmic side</orientation>
    </subcellularLocation>
</comment>
<dbReference type="GO" id="GO:0098797">
    <property type="term" value="C:plasma membrane protein complex"/>
    <property type="evidence" value="ECO:0007669"/>
    <property type="project" value="TreeGrafter"/>
</dbReference>
<evidence type="ECO:0000256" key="5">
    <source>
        <dbReference type="ARBA" id="ARBA00022519"/>
    </source>
</evidence>
<dbReference type="EMBL" id="QRNO01000004">
    <property type="protein sequence ID" value="RHK52682.1"/>
    <property type="molecule type" value="Genomic_DNA"/>
</dbReference>
<name>A0A3R6I3Y4_9BACT</name>
<protein>
    <submittedName>
        <fullName evidence="13">Energy transducer TonB</fullName>
    </submittedName>
</protein>
<evidence type="ECO:0000313" key="13">
    <source>
        <dbReference type="EMBL" id="RHK52682.1"/>
    </source>
</evidence>
<dbReference type="Gene3D" id="3.30.1150.10">
    <property type="match status" value="1"/>
</dbReference>
<keyword evidence="11" id="KW-0732">Signal</keyword>
<evidence type="ECO:0000256" key="6">
    <source>
        <dbReference type="ARBA" id="ARBA00022692"/>
    </source>
</evidence>
<keyword evidence="4" id="KW-1003">Cell membrane</keyword>
<keyword evidence="9" id="KW-0472">Membrane</keyword>
<dbReference type="Proteomes" id="UP000286598">
    <property type="component" value="Unassembled WGS sequence"/>
</dbReference>
<accession>A0A3R6I3Y4</accession>
<dbReference type="PROSITE" id="PS52015">
    <property type="entry name" value="TONB_CTD"/>
    <property type="match status" value="1"/>
</dbReference>
<feature type="signal peptide" evidence="11">
    <location>
        <begin position="1"/>
        <end position="24"/>
    </location>
</feature>
<dbReference type="NCBIfam" id="TIGR01352">
    <property type="entry name" value="tonB_Cterm"/>
    <property type="match status" value="1"/>
</dbReference>
<keyword evidence="5" id="KW-0997">Cell inner membrane</keyword>
<evidence type="ECO:0000256" key="1">
    <source>
        <dbReference type="ARBA" id="ARBA00004383"/>
    </source>
</evidence>
<keyword evidence="7" id="KW-0653">Protein transport</keyword>
<feature type="compositionally biased region" description="Basic and acidic residues" evidence="10">
    <location>
        <begin position="168"/>
        <end position="178"/>
    </location>
</feature>
<feature type="region of interest" description="Disordered" evidence="10">
    <location>
        <begin position="143"/>
        <end position="183"/>
    </location>
</feature>
<dbReference type="SUPFAM" id="SSF74653">
    <property type="entry name" value="TolA/TonB C-terminal domain"/>
    <property type="match status" value="1"/>
</dbReference>
<comment type="similarity">
    <text evidence="2">Belongs to the TonB family.</text>
</comment>
<evidence type="ECO:0000256" key="7">
    <source>
        <dbReference type="ARBA" id="ARBA00022927"/>
    </source>
</evidence>
<organism evidence="13 14">
    <name type="scientific">Leyella stercorea</name>
    <dbReference type="NCBI Taxonomy" id="363265"/>
    <lineage>
        <taxon>Bacteria</taxon>
        <taxon>Pseudomonadati</taxon>
        <taxon>Bacteroidota</taxon>
        <taxon>Bacteroidia</taxon>
        <taxon>Bacteroidales</taxon>
        <taxon>Prevotellaceae</taxon>
        <taxon>Leyella</taxon>
    </lineage>
</organism>
<evidence type="ECO:0000256" key="8">
    <source>
        <dbReference type="ARBA" id="ARBA00022989"/>
    </source>
</evidence>
<evidence type="ECO:0000256" key="2">
    <source>
        <dbReference type="ARBA" id="ARBA00006555"/>
    </source>
</evidence>
<keyword evidence="8" id="KW-1133">Transmembrane helix</keyword>
<dbReference type="PANTHER" id="PTHR33446">
    <property type="entry name" value="PROTEIN TONB-RELATED"/>
    <property type="match status" value="1"/>
</dbReference>
<evidence type="ECO:0000256" key="3">
    <source>
        <dbReference type="ARBA" id="ARBA00022448"/>
    </source>
</evidence>